<reference evidence="3" key="1">
    <citation type="submission" date="2009-09" db="EMBL/GenBank/DDBJ databases">
        <title>The complete genome of Kribbella flavida DSM 17836.</title>
        <authorList>
            <consortium name="US DOE Joint Genome Institute (JGI-PGF)"/>
            <person name="Lucas S."/>
            <person name="Copeland A."/>
            <person name="Lapidus A."/>
            <person name="Glavina del Rio T."/>
            <person name="Dalin E."/>
            <person name="Tice H."/>
            <person name="Bruce D."/>
            <person name="Goodwin L."/>
            <person name="Pitluck S."/>
            <person name="Kyrpides N."/>
            <person name="Mavromatis K."/>
            <person name="Ivanova N."/>
            <person name="Saunders E."/>
            <person name="Brettin T."/>
            <person name="Detter J.C."/>
            <person name="Han C."/>
            <person name="Larimer F."/>
            <person name="Land M."/>
            <person name="Hauser L."/>
            <person name="Markowitz V."/>
            <person name="Cheng J.-F."/>
            <person name="Hugenholtz P."/>
            <person name="Woyke T."/>
            <person name="Wu D."/>
            <person name="Pukall R."/>
            <person name="Klenk H.-P."/>
            <person name="Eisen J.A."/>
        </authorList>
    </citation>
    <scope>NUCLEOTIDE SEQUENCE [LARGE SCALE GENOMIC DNA]</scope>
    <source>
        <strain evidence="3">DSM 17836 / JCM 10339 / NBRC 14399</strain>
    </source>
</reference>
<dbReference type="Proteomes" id="UP000007967">
    <property type="component" value="Chromosome"/>
</dbReference>
<dbReference type="KEGG" id="kfl:Kfla_0473"/>
<evidence type="ECO:0000256" key="1">
    <source>
        <dbReference type="SAM" id="MobiDB-lite"/>
    </source>
</evidence>
<reference evidence="2 3" key="2">
    <citation type="journal article" date="2010" name="Stand. Genomic Sci.">
        <title>Complete genome sequence of Kribbella flavida type strain (IFO 14399).</title>
        <authorList>
            <person name="Pukall R."/>
            <person name="Lapidus A."/>
            <person name="Glavina Del Rio T."/>
            <person name="Copeland A."/>
            <person name="Tice H."/>
            <person name="Cheng J.-F."/>
            <person name="Lucas S."/>
            <person name="Chen F."/>
            <person name="Nolan M."/>
            <person name="LaButti K."/>
            <person name="Pati A."/>
            <person name="Ivanova N."/>
            <person name="Mavrommatis K."/>
            <person name="Mikhailova N."/>
            <person name="Pitluck S."/>
            <person name="Bruce D."/>
            <person name="Goodwin L."/>
            <person name="Land M."/>
            <person name="Hauser L."/>
            <person name="Chang Y.-J."/>
            <person name="Jeffries C.D."/>
            <person name="Chen A."/>
            <person name="Palaniappan K."/>
            <person name="Chain P."/>
            <person name="Rohde M."/>
            <person name="Goeker M."/>
            <person name="Bristow J."/>
            <person name="Eisen J.A."/>
            <person name="Markowitz V."/>
            <person name="Hugenholtz P."/>
            <person name="Kyrpides N.C."/>
            <person name="Klenk H.-P."/>
            <person name="Brettin T."/>
        </authorList>
    </citation>
    <scope>NUCLEOTIDE SEQUENCE [LARGE SCALE GENOMIC DNA]</scope>
    <source>
        <strain evidence="3">DSM 17836 / JCM 10339 / NBRC 14399</strain>
    </source>
</reference>
<accession>D2PVT9</accession>
<feature type="region of interest" description="Disordered" evidence="1">
    <location>
        <begin position="1"/>
        <end position="99"/>
    </location>
</feature>
<evidence type="ECO:0000313" key="3">
    <source>
        <dbReference type="Proteomes" id="UP000007967"/>
    </source>
</evidence>
<feature type="compositionally biased region" description="Low complexity" evidence="1">
    <location>
        <begin position="51"/>
        <end position="63"/>
    </location>
</feature>
<keyword evidence="3" id="KW-1185">Reference proteome</keyword>
<protein>
    <submittedName>
        <fullName evidence="2">Uncharacterized protein</fullName>
    </submittedName>
</protein>
<feature type="compositionally biased region" description="Low complexity" evidence="1">
    <location>
        <begin position="22"/>
        <end position="43"/>
    </location>
</feature>
<name>D2PVT9_KRIFD</name>
<dbReference type="HOGENOM" id="CLU_2316608_0_0_11"/>
<gene>
    <name evidence="2" type="ordered locus">Kfla_0473</name>
</gene>
<dbReference type="EMBL" id="CP001736">
    <property type="protein sequence ID" value="ADB29596.1"/>
    <property type="molecule type" value="Genomic_DNA"/>
</dbReference>
<proteinExistence type="predicted"/>
<dbReference type="AlphaFoldDB" id="D2PVT9"/>
<dbReference type="RefSeq" id="WP_012918153.1">
    <property type="nucleotide sequence ID" value="NC_013729.1"/>
</dbReference>
<feature type="compositionally biased region" description="Basic residues" evidence="1">
    <location>
        <begin position="70"/>
        <end position="91"/>
    </location>
</feature>
<evidence type="ECO:0000313" key="2">
    <source>
        <dbReference type="EMBL" id="ADB29596.1"/>
    </source>
</evidence>
<sequence length="99" mass="11222">MHQQYAAHPQYAETYPQQPVEPQYAEAYLQQPPAQPQYAAQPVAQPPYAAPQPADGPQAAAHPLAGPQRRISRAARRRVHARERRIRRSRRGLPQPATW</sequence>
<organism evidence="2 3">
    <name type="scientific">Kribbella flavida (strain DSM 17836 / JCM 10339 / NBRC 14399)</name>
    <dbReference type="NCBI Taxonomy" id="479435"/>
    <lineage>
        <taxon>Bacteria</taxon>
        <taxon>Bacillati</taxon>
        <taxon>Actinomycetota</taxon>
        <taxon>Actinomycetes</taxon>
        <taxon>Propionibacteriales</taxon>
        <taxon>Kribbellaceae</taxon>
        <taxon>Kribbella</taxon>
    </lineage>
</organism>